<dbReference type="SUPFAM" id="SSF54695">
    <property type="entry name" value="POZ domain"/>
    <property type="match status" value="1"/>
</dbReference>
<evidence type="ECO:0000256" key="1">
    <source>
        <dbReference type="SAM" id="MobiDB-lite"/>
    </source>
</evidence>
<dbReference type="GO" id="GO:0032968">
    <property type="term" value="P:positive regulation of transcription elongation by RNA polymerase II"/>
    <property type="evidence" value="ECO:0007669"/>
    <property type="project" value="InterPro"/>
</dbReference>
<feature type="region of interest" description="Disordered" evidence="1">
    <location>
        <begin position="941"/>
        <end position="986"/>
    </location>
</feature>
<comment type="caution">
    <text evidence="3">The sequence shown here is derived from an EMBL/GenBank/DDBJ whole genome shotgun (WGS) entry which is preliminary data.</text>
</comment>
<dbReference type="InterPro" id="IPR011333">
    <property type="entry name" value="SKP1/BTB/POZ_sf"/>
</dbReference>
<feature type="compositionally biased region" description="Acidic residues" evidence="1">
    <location>
        <begin position="1293"/>
        <end position="1309"/>
    </location>
</feature>
<feature type="compositionally biased region" description="Polar residues" evidence="1">
    <location>
        <begin position="280"/>
        <end position="289"/>
    </location>
</feature>
<gene>
    <name evidence="3" type="ORF">HF521_009077</name>
</gene>
<dbReference type="PANTHER" id="PTHR47639:SF1">
    <property type="entry name" value="BTB_POZ DOMAIN-CONTAINING PROTEIN 18"/>
    <property type="match status" value="1"/>
</dbReference>
<feature type="compositionally biased region" description="Basic and acidic residues" evidence="1">
    <location>
        <begin position="956"/>
        <end position="969"/>
    </location>
</feature>
<sequence>MWRYKLPGFAPRLLYELQKQQQCSVHCDILLQTQGVSIPAHSCVLSAISPVFCRAFSNASSLPIGQTRLVQLEAVGAHALMKLVGFMYSGEMEGESLDEQQEVIEIAYRLGFSNFMDGEKKQVNRHQNKTASWREIGLQTEETGERKNDASIQILSKKQTITHSSTQTESSEAHIADTCVASVSKLPIGLTGELTEVPSEFNSISPDAGLAWIDEFAAQSPLNSNETLVRVHTKSQQNQKPKKRAKKFKKGDTQISLKIKLKRQSSGALWETVSVQKESTAEGSKTCGSSDDPPMTHSLAETHKTSGEVQLSLSPSLACQNLATVTLTPPSELTISLPATPTRTYSELYCHNALLPVLSQQEESDKHTAKLLEMVTVGLNILPSVTVKGNSSTHEHLDRNLEKSAALSNSSDSYICLLDHNLAIGAFETSSTSEQRETDILPSKLTFDIEDLEHQNIVELKTVLNNSFWGADNYAHSEKQIVIDTNENCTAQTHISGNYISNAAEDQPTSLDKQCPEMLYVTDQTSKAIDSDNWEDFCEMRLPRCLSPLPPEVGKTTGIFTQDPFQPLEFSSCLSASHGNLQPAIRYTSTPIEPQALPGKTNPQYPLCTSPHQDELNCLVVGNNSCPLKSNRGHNGVATYSASEEKMTKMTDFENDPKHALETVNEPYRKKAKIAGYPDGVNTQTVKVLNPCSVKIKNLRHIANIQDISNSVSPEKIDCLKSAKTKNTVSKDLKSQEKLSVCKKSQPIKCKDQEACREKVQDITQPALLVTKCERGDMRPLQKRKCTKDLMKDLSTSVMNSSSAVAPSSSWHDDLQLPQISLACAPSQGSERASKVHRPSLDLAPTITTVNDFISKCELNKVTEPEMKNPFVEPEKVIPDVKLNREDEKQCKTHTFCDQAIFSVFPTITEHFLPVYHKPISILQTNAETNKTSLLSKKLREPLESAEMSPNLMNKNRLENKDKTKEIEKGVPGPDKPGKALDTDKKVDSTNRVEIEHVDGSSINVNGCLVNGKVAGESDISANTSLSFHDLNTASHFCTVPSARDVNNFHFQLENNLQLELNTLLHHFRSEDVTEEAKTNEQITECNDLQKVPIFIQTTEVTLIKTKGLHLGETRSIKIGKDLEKEKEKESTDHVDISGMNENEAGIRDIEVEVLDEGAQIDAGHGYEVVSDEGNIDDDVEESENSVDMDNDGEALAREEEFNRQHEEVVDTDAPSNQRGEEPDLSSSSVVILLDVNTESADGCSSAEEELVVDDISDSPVQSSPLVITPCYPILEEEDVLKEEVVVKRKKEEEEEEEEEVDVTGEESN</sequence>
<dbReference type="Pfam" id="PF00651">
    <property type="entry name" value="BTB"/>
    <property type="match status" value="1"/>
</dbReference>
<accession>A0A8T0BTM2</accession>
<feature type="domain" description="BTB" evidence="2">
    <location>
        <begin position="27"/>
        <end position="96"/>
    </location>
</feature>
<feature type="region of interest" description="Disordered" evidence="1">
    <location>
        <begin position="1171"/>
        <end position="1190"/>
    </location>
</feature>
<protein>
    <recommendedName>
        <fullName evidence="2">BTB domain-containing protein</fullName>
    </recommendedName>
</protein>
<evidence type="ECO:0000313" key="4">
    <source>
        <dbReference type="Proteomes" id="UP000606274"/>
    </source>
</evidence>
<dbReference type="PANTHER" id="PTHR47639">
    <property type="entry name" value="BTB/POZ DOMAIN-CONTAINING PROTEIN 18"/>
    <property type="match status" value="1"/>
</dbReference>
<dbReference type="EMBL" id="JABFDY010000002">
    <property type="protein sequence ID" value="KAF7710205.1"/>
    <property type="molecule type" value="Genomic_DNA"/>
</dbReference>
<keyword evidence="4" id="KW-1185">Reference proteome</keyword>
<dbReference type="Gene3D" id="3.30.710.10">
    <property type="entry name" value="Potassium Channel Kv1.1, Chain A"/>
    <property type="match status" value="1"/>
</dbReference>
<dbReference type="Proteomes" id="UP000606274">
    <property type="component" value="Unassembled WGS sequence"/>
</dbReference>
<organism evidence="3 4">
    <name type="scientific">Silurus meridionalis</name>
    <name type="common">Southern catfish</name>
    <name type="synonym">Silurus soldatovi meridionalis</name>
    <dbReference type="NCBI Taxonomy" id="175797"/>
    <lineage>
        <taxon>Eukaryota</taxon>
        <taxon>Metazoa</taxon>
        <taxon>Chordata</taxon>
        <taxon>Craniata</taxon>
        <taxon>Vertebrata</taxon>
        <taxon>Euteleostomi</taxon>
        <taxon>Actinopterygii</taxon>
        <taxon>Neopterygii</taxon>
        <taxon>Teleostei</taxon>
        <taxon>Ostariophysi</taxon>
        <taxon>Siluriformes</taxon>
        <taxon>Siluridae</taxon>
        <taxon>Silurus</taxon>
    </lineage>
</organism>
<dbReference type="PROSITE" id="PS50097">
    <property type="entry name" value="BTB"/>
    <property type="match status" value="1"/>
</dbReference>
<dbReference type="SMART" id="SM00225">
    <property type="entry name" value="BTB"/>
    <property type="match status" value="1"/>
</dbReference>
<feature type="compositionally biased region" description="Basic and acidic residues" evidence="1">
    <location>
        <begin position="976"/>
        <end position="986"/>
    </location>
</feature>
<proteinExistence type="predicted"/>
<name>A0A8T0BTM2_SILME</name>
<reference evidence="3" key="1">
    <citation type="submission" date="2020-08" db="EMBL/GenBank/DDBJ databases">
        <title>Chromosome-level assembly of Southern catfish (Silurus meridionalis) provides insights into visual adaptation to the nocturnal and benthic lifestyles.</title>
        <authorList>
            <person name="Zhang Y."/>
            <person name="Wang D."/>
            <person name="Peng Z."/>
        </authorList>
    </citation>
    <scope>NUCLEOTIDE SEQUENCE</scope>
    <source>
        <strain evidence="3">SWU-2019-XX</strain>
        <tissue evidence="3">Muscle</tissue>
    </source>
</reference>
<dbReference type="InterPro" id="IPR042915">
    <property type="entry name" value="BTBD18"/>
</dbReference>
<feature type="region of interest" description="Disordered" evidence="1">
    <location>
        <begin position="1287"/>
        <end position="1309"/>
    </location>
</feature>
<dbReference type="InterPro" id="IPR000210">
    <property type="entry name" value="BTB/POZ_dom"/>
</dbReference>
<evidence type="ECO:0000259" key="2">
    <source>
        <dbReference type="PROSITE" id="PS50097"/>
    </source>
</evidence>
<feature type="region of interest" description="Disordered" evidence="1">
    <location>
        <begin position="280"/>
        <end position="299"/>
    </location>
</feature>
<feature type="region of interest" description="Disordered" evidence="1">
    <location>
        <begin position="1201"/>
        <end position="1227"/>
    </location>
</feature>
<evidence type="ECO:0000313" key="3">
    <source>
        <dbReference type="EMBL" id="KAF7710205.1"/>
    </source>
</evidence>